<sequence>MFTIFVKNEVKNGCREQYLSIMKNNAKASIRDEKGCIVFDVLVDQENDHTFYLYEIYNDETALAQHKQMPHYLESRNLLGDMVERVSVIRCDVVGRYASNLQ</sequence>
<dbReference type="GO" id="GO:0004497">
    <property type="term" value="F:monooxygenase activity"/>
    <property type="evidence" value="ECO:0007669"/>
    <property type="project" value="UniProtKB-KW"/>
</dbReference>
<dbReference type="PROSITE" id="PS51725">
    <property type="entry name" value="ABM"/>
    <property type="match status" value="1"/>
</dbReference>
<dbReference type="InterPro" id="IPR011008">
    <property type="entry name" value="Dimeric_a/b-barrel"/>
</dbReference>
<dbReference type="EMBL" id="QPGL01000002">
    <property type="protein sequence ID" value="RCS70660.1"/>
    <property type="molecule type" value="Genomic_DNA"/>
</dbReference>
<evidence type="ECO:0000259" key="1">
    <source>
        <dbReference type="PROSITE" id="PS51725"/>
    </source>
</evidence>
<dbReference type="InterPro" id="IPR050744">
    <property type="entry name" value="AI-2_Isomerase_LsrG"/>
</dbReference>
<reference evidence="2 3" key="1">
    <citation type="journal article" date="2017" name="Elife">
        <title>Extensive horizontal gene transfer in cheese-associated bacteria.</title>
        <authorList>
            <person name="Bonham K.S."/>
            <person name="Wolfe B.E."/>
            <person name="Dutton R.J."/>
        </authorList>
    </citation>
    <scope>NUCLEOTIDE SEQUENCE [LARGE SCALE GENOMIC DNA]</scope>
    <source>
        <strain evidence="2 3">JB196</strain>
    </source>
</reference>
<evidence type="ECO:0000313" key="3">
    <source>
        <dbReference type="Proteomes" id="UP000252479"/>
    </source>
</evidence>
<keyword evidence="2" id="KW-0503">Monooxygenase</keyword>
<dbReference type="Gene3D" id="3.30.70.100">
    <property type="match status" value="1"/>
</dbReference>
<keyword evidence="2" id="KW-0560">Oxidoreductase</keyword>
<dbReference type="PANTHER" id="PTHR33336:SF1">
    <property type="entry name" value="(4S)-4-HYDROXY-5-PHOSPHONOOXYPENTANE-2,3-DIONE ISOMERASE"/>
    <property type="match status" value="1"/>
</dbReference>
<accession>A0A368LIT8</accession>
<protein>
    <submittedName>
        <fullName evidence="2">Antibiotic biosynthesis monooxygenase</fullName>
    </submittedName>
</protein>
<dbReference type="PANTHER" id="PTHR33336">
    <property type="entry name" value="QUINOL MONOOXYGENASE YGIN-RELATED"/>
    <property type="match status" value="1"/>
</dbReference>
<dbReference type="InterPro" id="IPR007138">
    <property type="entry name" value="ABM_dom"/>
</dbReference>
<comment type="caution">
    <text evidence="2">The sequence shown here is derived from an EMBL/GenBank/DDBJ whole genome shotgun (WGS) entry which is preliminary data.</text>
</comment>
<dbReference type="OrthoDB" id="9812754at2"/>
<dbReference type="Proteomes" id="UP000252479">
    <property type="component" value="Unassembled WGS sequence"/>
</dbReference>
<dbReference type="GeneID" id="303190169"/>
<dbReference type="AlphaFoldDB" id="A0A368LIT8"/>
<keyword evidence="3" id="KW-1185">Reference proteome</keyword>
<dbReference type="Pfam" id="PF03992">
    <property type="entry name" value="ABM"/>
    <property type="match status" value="1"/>
</dbReference>
<dbReference type="SUPFAM" id="SSF54909">
    <property type="entry name" value="Dimeric alpha+beta barrel"/>
    <property type="match status" value="1"/>
</dbReference>
<gene>
    <name evidence="2" type="ORF">CIK83_14685</name>
</gene>
<evidence type="ECO:0000313" key="2">
    <source>
        <dbReference type="EMBL" id="RCS70660.1"/>
    </source>
</evidence>
<proteinExistence type="predicted"/>
<dbReference type="RefSeq" id="WP_086960045.1">
    <property type="nucleotide sequence ID" value="NZ_AP018681.1"/>
</dbReference>
<name>A0A368LIT8_9VIBR</name>
<feature type="domain" description="ABM" evidence="1">
    <location>
        <begin position="2"/>
        <end position="93"/>
    </location>
</feature>
<dbReference type="GO" id="GO:0005829">
    <property type="term" value="C:cytosol"/>
    <property type="evidence" value="ECO:0007669"/>
    <property type="project" value="TreeGrafter"/>
</dbReference>
<organism evidence="2 3">
    <name type="scientific">Vibrio casei</name>
    <dbReference type="NCBI Taxonomy" id="673372"/>
    <lineage>
        <taxon>Bacteria</taxon>
        <taxon>Pseudomonadati</taxon>
        <taxon>Pseudomonadota</taxon>
        <taxon>Gammaproteobacteria</taxon>
        <taxon>Vibrionales</taxon>
        <taxon>Vibrionaceae</taxon>
        <taxon>Vibrio</taxon>
    </lineage>
</organism>